<dbReference type="RefSeq" id="WP_184091307.1">
    <property type="nucleotide sequence ID" value="NZ_JACIJF010000021.1"/>
</dbReference>
<gene>
    <name evidence="2" type="ORF">FHT02_003878</name>
</gene>
<evidence type="ECO:0000256" key="1">
    <source>
        <dbReference type="SAM" id="MobiDB-lite"/>
    </source>
</evidence>
<keyword evidence="3" id="KW-1185">Reference proteome</keyword>
<dbReference type="AlphaFoldDB" id="A0A840YSG6"/>
<feature type="region of interest" description="Disordered" evidence="1">
    <location>
        <begin position="13"/>
        <end position="41"/>
    </location>
</feature>
<dbReference type="Proteomes" id="UP000527143">
    <property type="component" value="Unassembled WGS sequence"/>
</dbReference>
<dbReference type="EMBL" id="JACIJF010000021">
    <property type="protein sequence ID" value="MBB5712618.1"/>
    <property type="molecule type" value="Genomic_DNA"/>
</dbReference>
<evidence type="ECO:0000313" key="3">
    <source>
        <dbReference type="Proteomes" id="UP000527143"/>
    </source>
</evidence>
<proteinExistence type="predicted"/>
<name>A0A840YSG6_9SPHN</name>
<accession>A0A840YSG6</accession>
<reference evidence="2 3" key="1">
    <citation type="submission" date="2020-08" db="EMBL/GenBank/DDBJ databases">
        <title>Genomic Encyclopedia of Type Strains, Phase IV (KMG-IV): sequencing the most valuable type-strain genomes for metagenomic binning, comparative biology and taxonomic classification.</title>
        <authorList>
            <person name="Goeker M."/>
        </authorList>
    </citation>
    <scope>NUCLEOTIDE SEQUENCE [LARGE SCALE GENOMIC DNA]</scope>
    <source>
        <strain evidence="2 3">DSM 26736</strain>
    </source>
</reference>
<organism evidence="2 3">
    <name type="scientific">Sphingomonas xinjiangensis</name>
    <dbReference type="NCBI Taxonomy" id="643568"/>
    <lineage>
        <taxon>Bacteria</taxon>
        <taxon>Pseudomonadati</taxon>
        <taxon>Pseudomonadota</taxon>
        <taxon>Alphaproteobacteria</taxon>
        <taxon>Sphingomonadales</taxon>
        <taxon>Sphingomonadaceae</taxon>
        <taxon>Sphingomonas</taxon>
    </lineage>
</organism>
<sequence>MIVATALLLQMASPPSPPAGSGSHPYPAQRSEQMTTGRCGRQDIVVRKTTHAGTLTQRSYQSVEVSIAGKRVPQVDAIRLNRAVTAFGAASSVDVYCIAGQVAQLRFYGPVSGSDQGKQMIVDFDRDRITDVR</sequence>
<protein>
    <submittedName>
        <fullName evidence="2">Uncharacterized protein</fullName>
    </submittedName>
</protein>
<comment type="caution">
    <text evidence="2">The sequence shown here is derived from an EMBL/GenBank/DDBJ whole genome shotgun (WGS) entry which is preliminary data.</text>
</comment>
<evidence type="ECO:0000313" key="2">
    <source>
        <dbReference type="EMBL" id="MBB5712618.1"/>
    </source>
</evidence>